<sequence length="254" mass="30165">MIVTKNDQSFRMFTQHDHAKVSGEIAKHWPSELFLSEQLREEVEFAITQHDRAWIPLDDQPTWNEEKHEPHSFMNYPIEPKIEHYQKGVDEVRSESKYAGLLCSHHYLSFFDHSAEDPVIQQYISREMKKNDQIKEELGDQFNEKAFDFHFHLLQFCDDLSLYFCLNEPGIDKENETKMFKHGFRQQFKGVEEKIIAYWEEPNRILLNNGPFKETFSLEVPYKEISKAEINQNGLKQAYELAETKVREAKIESD</sequence>
<dbReference type="AlphaFoldDB" id="A0A941CX38"/>
<protein>
    <submittedName>
        <fullName evidence="1">DUF3891 family protein</fullName>
    </submittedName>
</protein>
<dbReference type="EMBL" id="JAGSIE010000026">
    <property type="protein sequence ID" value="MBR7554266.1"/>
    <property type="molecule type" value="Genomic_DNA"/>
</dbReference>
<keyword evidence="2" id="KW-1185">Reference proteome</keyword>
<dbReference type="RefSeq" id="WP_212370346.1">
    <property type="nucleotide sequence ID" value="NZ_JAGSIE010000026.1"/>
</dbReference>
<comment type="caution">
    <text evidence="1">The sequence shown here is derived from an EMBL/GenBank/DDBJ whole genome shotgun (WGS) entry which is preliminary data.</text>
</comment>
<organism evidence="1 2">
    <name type="scientific">Allobacillus saliphilus</name>
    <dbReference type="NCBI Taxonomy" id="2912308"/>
    <lineage>
        <taxon>Bacteria</taxon>
        <taxon>Bacillati</taxon>
        <taxon>Bacillota</taxon>
        <taxon>Bacilli</taxon>
        <taxon>Bacillales</taxon>
        <taxon>Bacillaceae</taxon>
        <taxon>Allobacillus</taxon>
    </lineage>
</organism>
<gene>
    <name evidence="1" type="ORF">KC820_08870</name>
</gene>
<name>A0A941CX38_9BACI</name>
<proteinExistence type="predicted"/>
<reference evidence="1 2" key="1">
    <citation type="submission" date="2021-04" db="EMBL/GenBank/DDBJ databases">
        <title>Allobacillus sp. nov. SKP8-2 isolated from shrimp paste.</title>
        <authorList>
            <person name="Tanasupawat S."/>
            <person name="Yiamsombat S."/>
            <person name="Kanchanasin P."/>
            <person name="Kuncharoen N."/>
        </authorList>
    </citation>
    <scope>NUCLEOTIDE SEQUENCE [LARGE SCALE GENOMIC DNA]</scope>
    <source>
        <strain evidence="1 2">SKP8-2</strain>
    </source>
</reference>
<dbReference type="Proteomes" id="UP000675431">
    <property type="component" value="Unassembled WGS sequence"/>
</dbReference>
<accession>A0A941CX38</accession>
<dbReference type="Pfam" id="PF13030">
    <property type="entry name" value="DUF3891"/>
    <property type="match status" value="1"/>
</dbReference>
<dbReference type="InterPro" id="IPR024992">
    <property type="entry name" value="DUF3891"/>
</dbReference>
<evidence type="ECO:0000313" key="2">
    <source>
        <dbReference type="Proteomes" id="UP000675431"/>
    </source>
</evidence>
<evidence type="ECO:0000313" key="1">
    <source>
        <dbReference type="EMBL" id="MBR7554266.1"/>
    </source>
</evidence>